<keyword evidence="3" id="KW-1185">Reference proteome</keyword>
<sequence length="481" mass="52026">MSKKNLSIIVILFIIFSYVQSAYAMIGDESSINNNLVGDIDSEKNREGNLFEPIGLGITANAPMGLAVSGPFAILTAGTGAAIVGLGEIADPKNSIWQNWPMNRWTFNHASPESGWGFSSMAEKGASNAVDAIANIIFFITKSITRISINICVVSFHTDIVSGMVGWISEGVKKIFQADTDLTYLLISWGSIFLMIYSVYWILKRELMSVVSALIIAVLAIGSVFFFTANAEKVITDFSQATDGITGVFLGAVGEYTNANQDINATDPIDKGLIAFGQSVWSVIVADPWAIAMFGTCDENDLKLTESECNLMDKSNFPDKSKVVAGMRIDTLYLATTGKCNDDVVEVLARPDVTTFKSIITLQGTEQIKHGKHNGTMVGMAASSPTDHVTTALFTLLPAIGLLLFTGTIGLYIILSQVIMAAMLLVLPFFLFALMIPVQGWAISSKYFKYLLGAFMVKMIYGLYLSLVLSVGTAFVEAVLK</sequence>
<feature type="transmembrane region" description="Helical" evidence="1">
    <location>
        <begin position="461"/>
        <end position="480"/>
    </location>
</feature>
<dbReference type="KEGG" id="dae:Dtox_2507"/>
<name>C8W0Q7_DESAS</name>
<keyword evidence="1" id="KW-0812">Transmembrane</keyword>
<gene>
    <name evidence="2" type="ordered locus">Dtox_2507</name>
</gene>
<feature type="transmembrane region" description="Helical" evidence="1">
    <location>
        <begin position="210"/>
        <end position="229"/>
    </location>
</feature>
<evidence type="ECO:0000256" key="1">
    <source>
        <dbReference type="SAM" id="Phobius"/>
    </source>
</evidence>
<reference evidence="2 3" key="1">
    <citation type="journal article" date="2009" name="Stand. Genomic Sci.">
        <title>Complete genome sequence of Desulfotomaculum acetoxidans type strain (5575).</title>
        <authorList>
            <person name="Spring S."/>
            <person name="Lapidus A."/>
            <person name="Schroder M."/>
            <person name="Gleim D."/>
            <person name="Sims D."/>
            <person name="Meincke L."/>
            <person name="Glavina Del Rio T."/>
            <person name="Tice H."/>
            <person name="Copeland A."/>
            <person name="Cheng J.F."/>
            <person name="Lucas S."/>
            <person name="Chen F."/>
            <person name="Nolan M."/>
            <person name="Bruce D."/>
            <person name="Goodwin L."/>
            <person name="Pitluck S."/>
            <person name="Ivanova N."/>
            <person name="Mavromatis K."/>
            <person name="Mikhailova N."/>
            <person name="Pati A."/>
            <person name="Chen A."/>
            <person name="Palaniappan K."/>
            <person name="Land M."/>
            <person name="Hauser L."/>
            <person name="Chang Y.J."/>
            <person name="Jeffries C.D."/>
            <person name="Chain P."/>
            <person name="Saunders E."/>
            <person name="Brettin T."/>
            <person name="Detter J.C."/>
            <person name="Goker M."/>
            <person name="Bristow J."/>
            <person name="Eisen J.A."/>
            <person name="Markowitz V."/>
            <person name="Hugenholtz P."/>
            <person name="Kyrpides N.C."/>
            <person name="Klenk H.P."/>
            <person name="Han C."/>
        </authorList>
    </citation>
    <scope>NUCLEOTIDE SEQUENCE [LARGE SCALE GENOMIC DNA]</scope>
    <source>
        <strain evidence="3">ATCC 49208 / DSM 771 / VKM B-1644</strain>
    </source>
</reference>
<dbReference type="OrthoDB" id="1804144at2"/>
<accession>C8W0Q7</accession>
<evidence type="ECO:0000313" key="2">
    <source>
        <dbReference type="EMBL" id="ACV63312.1"/>
    </source>
</evidence>
<evidence type="ECO:0000313" key="3">
    <source>
        <dbReference type="Proteomes" id="UP000002217"/>
    </source>
</evidence>
<feature type="transmembrane region" description="Helical" evidence="1">
    <location>
        <begin position="422"/>
        <end position="441"/>
    </location>
</feature>
<dbReference type="STRING" id="485916.Dtox_2507"/>
<organism evidence="2 3">
    <name type="scientific">Desulfofarcimen acetoxidans (strain ATCC 49208 / DSM 771 / KCTC 5769 / VKM B-1644 / 5575)</name>
    <name type="common">Desulfotomaculum acetoxidans</name>
    <dbReference type="NCBI Taxonomy" id="485916"/>
    <lineage>
        <taxon>Bacteria</taxon>
        <taxon>Bacillati</taxon>
        <taxon>Bacillota</taxon>
        <taxon>Clostridia</taxon>
        <taxon>Eubacteriales</taxon>
        <taxon>Peptococcaceae</taxon>
        <taxon>Desulfofarcimen</taxon>
    </lineage>
</organism>
<dbReference type="eggNOG" id="ENOG5033SZT">
    <property type="taxonomic scope" value="Bacteria"/>
</dbReference>
<feature type="transmembrane region" description="Helical" evidence="1">
    <location>
        <begin position="182"/>
        <end position="203"/>
    </location>
</feature>
<protein>
    <submittedName>
        <fullName evidence="2">Uncharacterized protein</fullName>
    </submittedName>
</protein>
<dbReference type="EMBL" id="CP001720">
    <property type="protein sequence ID" value="ACV63312.1"/>
    <property type="molecule type" value="Genomic_DNA"/>
</dbReference>
<dbReference type="RefSeq" id="WP_015758009.1">
    <property type="nucleotide sequence ID" value="NC_013216.1"/>
</dbReference>
<keyword evidence="1" id="KW-0472">Membrane</keyword>
<feature type="transmembrane region" description="Helical" evidence="1">
    <location>
        <begin position="392"/>
        <end position="415"/>
    </location>
</feature>
<dbReference type="Proteomes" id="UP000002217">
    <property type="component" value="Chromosome"/>
</dbReference>
<dbReference type="HOGENOM" id="CLU_562370_0_0_9"/>
<proteinExistence type="predicted"/>
<keyword evidence="1" id="KW-1133">Transmembrane helix</keyword>
<dbReference type="AlphaFoldDB" id="C8W0Q7"/>